<name>A0A2P6RGQ4_ROSCH</name>
<evidence type="ECO:0000313" key="1">
    <source>
        <dbReference type="EMBL" id="PRQ45608.1"/>
    </source>
</evidence>
<reference evidence="1 2" key="1">
    <citation type="journal article" date="2018" name="Nat. Genet.">
        <title>The Rosa genome provides new insights in the design of modern roses.</title>
        <authorList>
            <person name="Bendahmane M."/>
        </authorList>
    </citation>
    <scope>NUCLEOTIDE SEQUENCE [LARGE SCALE GENOMIC DNA]</scope>
    <source>
        <strain evidence="2">cv. Old Blush</strain>
    </source>
</reference>
<organism evidence="1 2">
    <name type="scientific">Rosa chinensis</name>
    <name type="common">China rose</name>
    <dbReference type="NCBI Taxonomy" id="74649"/>
    <lineage>
        <taxon>Eukaryota</taxon>
        <taxon>Viridiplantae</taxon>
        <taxon>Streptophyta</taxon>
        <taxon>Embryophyta</taxon>
        <taxon>Tracheophyta</taxon>
        <taxon>Spermatophyta</taxon>
        <taxon>Magnoliopsida</taxon>
        <taxon>eudicotyledons</taxon>
        <taxon>Gunneridae</taxon>
        <taxon>Pentapetalae</taxon>
        <taxon>rosids</taxon>
        <taxon>fabids</taxon>
        <taxon>Rosales</taxon>
        <taxon>Rosaceae</taxon>
        <taxon>Rosoideae</taxon>
        <taxon>Rosoideae incertae sedis</taxon>
        <taxon>Rosa</taxon>
    </lineage>
</organism>
<accession>A0A2P6RGQ4</accession>
<protein>
    <submittedName>
        <fullName evidence="1">Uncharacterized protein</fullName>
    </submittedName>
</protein>
<gene>
    <name evidence="1" type="ORF">RchiOBHm_Chr3g0493271</name>
</gene>
<evidence type="ECO:0000313" key="2">
    <source>
        <dbReference type="Proteomes" id="UP000238479"/>
    </source>
</evidence>
<dbReference type="Proteomes" id="UP000238479">
    <property type="component" value="Chromosome 3"/>
</dbReference>
<dbReference type="AlphaFoldDB" id="A0A2P6RGQ4"/>
<proteinExistence type="predicted"/>
<dbReference type="EMBL" id="PDCK01000041">
    <property type="protein sequence ID" value="PRQ45608.1"/>
    <property type="molecule type" value="Genomic_DNA"/>
</dbReference>
<sequence length="75" mass="8786">MIKRSPSYIWVVKQVTFHLELYESYLSKLFHNIDLKVATIVICKCSCDPMRREVEKNMKEIDAIASSFVFGRNSK</sequence>
<comment type="caution">
    <text evidence="1">The sequence shown here is derived from an EMBL/GenBank/DDBJ whole genome shotgun (WGS) entry which is preliminary data.</text>
</comment>
<dbReference type="Gramene" id="PRQ45608">
    <property type="protein sequence ID" value="PRQ45608"/>
    <property type="gene ID" value="RchiOBHm_Chr3g0493271"/>
</dbReference>
<keyword evidence="2" id="KW-1185">Reference proteome</keyword>